<name>A0A4R6J7L8_9ACTN</name>
<comment type="caution">
    <text evidence="5">The sequence shown here is derived from an EMBL/GenBank/DDBJ whole genome shotgun (WGS) entry which is preliminary data.</text>
</comment>
<dbReference type="RefSeq" id="WP_133877608.1">
    <property type="nucleotide sequence ID" value="NZ_BOMD01000080.1"/>
</dbReference>
<keyword evidence="6" id="KW-1185">Reference proteome</keyword>
<dbReference type="PROSITE" id="PS51257">
    <property type="entry name" value="PROKAR_LIPOPROTEIN"/>
    <property type="match status" value="1"/>
</dbReference>
<dbReference type="Pfam" id="PF00561">
    <property type="entry name" value="Abhydrolase_1"/>
    <property type="match status" value="1"/>
</dbReference>
<keyword evidence="3 5" id="KW-0378">Hydrolase</keyword>
<evidence type="ECO:0000256" key="2">
    <source>
        <dbReference type="ARBA" id="ARBA00022729"/>
    </source>
</evidence>
<evidence type="ECO:0000313" key="5">
    <source>
        <dbReference type="EMBL" id="TDO31510.1"/>
    </source>
</evidence>
<dbReference type="AlphaFoldDB" id="A0A4R6J7L8"/>
<dbReference type="EMBL" id="SNWR01000002">
    <property type="protein sequence ID" value="TDO31510.1"/>
    <property type="molecule type" value="Genomic_DNA"/>
</dbReference>
<protein>
    <submittedName>
        <fullName evidence="5">Alpha/beta hydrolase family protein</fullName>
    </submittedName>
</protein>
<gene>
    <name evidence="5" type="ORF">C8E87_6935</name>
</gene>
<dbReference type="SUPFAM" id="SSF53474">
    <property type="entry name" value="alpha/beta-Hydrolases"/>
    <property type="match status" value="1"/>
</dbReference>
<evidence type="ECO:0000313" key="6">
    <source>
        <dbReference type="Proteomes" id="UP000294901"/>
    </source>
</evidence>
<sequence>MNKTRSAGVSGRSRGRRFATALTAATLAVAGAAACSDAAHEEDRPAPAERAKAAAIEWGPCPETAKGVARDPKLTCSTVKVPLNYDKPDGTSIEVAISRLAAADTGRRHGVLLLNPGGPALSGIDMPGMMAPALPKSVLDGYDLIGFDPRGVAHSTPQSCGLEVAGVPGLFPYPAANGTIDANVQLARTEAQKCAATAGDNLRYFTTANTARDLDRIREALGEEKISYWGQSYGTYLGAVYSSLYPEHTDRMILEGNIDSTKVWSGEVEGWGKSMAERFPDAAAVAAAKNDTLGLGRTVDEVTRTYLALADRLDRKPAPVPGTQQFMNGAILRTTTYALLLDNKNLPILAQVWKAVANLADGQLTAADGEVLKQVFAETPPTPGVPADNQATMFLALVCGDAKWSNDVAGYATRSAAHRKAWPLTAGMPANIWPCAFWKAPIEKPVTVTDKGPGEILILQNRRDHATSWDSGQGLRKVLGDRAAFVGVDNGGHYVYKQGSACADQATVDFLNTGRLPDEDVFCADVKQG</sequence>
<comment type="similarity">
    <text evidence="1">Belongs to the peptidase S33 family.</text>
</comment>
<dbReference type="PANTHER" id="PTHR43248">
    <property type="entry name" value="2-SUCCINYL-6-HYDROXY-2,4-CYCLOHEXADIENE-1-CARBOXYLATE SYNTHASE"/>
    <property type="match status" value="1"/>
</dbReference>
<dbReference type="OrthoDB" id="4006962at2"/>
<dbReference type="GO" id="GO:0016787">
    <property type="term" value="F:hydrolase activity"/>
    <property type="evidence" value="ECO:0007669"/>
    <property type="project" value="UniProtKB-KW"/>
</dbReference>
<dbReference type="Proteomes" id="UP000294901">
    <property type="component" value="Unassembled WGS sequence"/>
</dbReference>
<keyword evidence="2" id="KW-0732">Signal</keyword>
<feature type="domain" description="AB hydrolase-1" evidence="4">
    <location>
        <begin position="111"/>
        <end position="498"/>
    </location>
</feature>
<organism evidence="5 6">
    <name type="scientific">Paractinoplanes brasiliensis</name>
    <dbReference type="NCBI Taxonomy" id="52695"/>
    <lineage>
        <taxon>Bacteria</taxon>
        <taxon>Bacillati</taxon>
        <taxon>Actinomycetota</taxon>
        <taxon>Actinomycetes</taxon>
        <taxon>Micromonosporales</taxon>
        <taxon>Micromonosporaceae</taxon>
        <taxon>Paractinoplanes</taxon>
    </lineage>
</organism>
<evidence type="ECO:0000256" key="1">
    <source>
        <dbReference type="ARBA" id="ARBA00010088"/>
    </source>
</evidence>
<accession>A0A4R6J7L8</accession>
<dbReference type="InterPro" id="IPR000073">
    <property type="entry name" value="AB_hydrolase_1"/>
</dbReference>
<proteinExistence type="inferred from homology"/>
<dbReference type="PANTHER" id="PTHR43248:SF29">
    <property type="entry name" value="TRIPEPTIDYL AMINOPEPTIDASE"/>
    <property type="match status" value="1"/>
</dbReference>
<dbReference type="InterPro" id="IPR051601">
    <property type="entry name" value="Serine_prot/Carboxylest_S33"/>
</dbReference>
<dbReference type="Gene3D" id="3.40.50.1820">
    <property type="entry name" value="alpha/beta hydrolase"/>
    <property type="match status" value="1"/>
</dbReference>
<evidence type="ECO:0000256" key="3">
    <source>
        <dbReference type="ARBA" id="ARBA00022801"/>
    </source>
</evidence>
<evidence type="ECO:0000259" key="4">
    <source>
        <dbReference type="Pfam" id="PF00561"/>
    </source>
</evidence>
<dbReference type="InterPro" id="IPR029058">
    <property type="entry name" value="AB_hydrolase_fold"/>
</dbReference>
<reference evidence="5 6" key="1">
    <citation type="submission" date="2019-03" db="EMBL/GenBank/DDBJ databases">
        <title>Sequencing the genomes of 1000 actinobacteria strains.</title>
        <authorList>
            <person name="Klenk H.-P."/>
        </authorList>
    </citation>
    <scope>NUCLEOTIDE SEQUENCE [LARGE SCALE GENOMIC DNA]</scope>
    <source>
        <strain evidence="5 6">DSM 43805</strain>
    </source>
</reference>